<dbReference type="OrthoDB" id="10664534at2759"/>
<gene>
    <name evidence="1" type="ORF">PSHT_15819</name>
</gene>
<dbReference type="VEuPathDB" id="FungiDB:PSTT_15668"/>
<comment type="caution">
    <text evidence="1">The sequence shown here is derived from an EMBL/GenBank/DDBJ whole genome shotgun (WGS) entry which is preliminary data.</text>
</comment>
<dbReference type="EMBL" id="PKSM01000434">
    <property type="protein sequence ID" value="POV95153.1"/>
    <property type="molecule type" value="Genomic_DNA"/>
</dbReference>
<reference evidence="2" key="2">
    <citation type="journal article" date="2018" name="BMC Genomics">
        <title>Genomic insights into host adaptation between the wheat stripe rust pathogen (Puccinia striiformis f. sp. tritici) and the barley stripe rust pathogen (Puccinia striiformis f. sp. hordei).</title>
        <authorList>
            <person name="Xia C."/>
            <person name="Wang M."/>
            <person name="Yin C."/>
            <person name="Cornejo O.E."/>
            <person name="Hulbert S.H."/>
            <person name="Chen X."/>
        </authorList>
    </citation>
    <scope>NUCLEOTIDE SEQUENCE [LARGE SCALE GENOMIC DNA]</scope>
    <source>
        <strain evidence="2">93TX-2</strain>
    </source>
</reference>
<name>A0A2S4UCW4_9BASI</name>
<dbReference type="Proteomes" id="UP000238274">
    <property type="component" value="Unassembled WGS sequence"/>
</dbReference>
<dbReference type="AlphaFoldDB" id="A0A2S4UCW4"/>
<dbReference type="VEuPathDB" id="FungiDB:PSHT_15819"/>
<organism evidence="1 2">
    <name type="scientific">Puccinia striiformis</name>
    <dbReference type="NCBI Taxonomy" id="27350"/>
    <lineage>
        <taxon>Eukaryota</taxon>
        <taxon>Fungi</taxon>
        <taxon>Dikarya</taxon>
        <taxon>Basidiomycota</taxon>
        <taxon>Pucciniomycotina</taxon>
        <taxon>Pucciniomycetes</taxon>
        <taxon>Pucciniales</taxon>
        <taxon>Pucciniaceae</taxon>
        <taxon>Puccinia</taxon>
    </lineage>
</organism>
<keyword evidence="2" id="KW-1185">Reference proteome</keyword>
<proteinExistence type="predicted"/>
<reference evidence="1 2" key="1">
    <citation type="submission" date="2017-12" db="EMBL/GenBank/DDBJ databases">
        <title>Gene loss provides genomic basis for host adaptation in cereal stripe rust fungi.</title>
        <authorList>
            <person name="Xia C."/>
        </authorList>
    </citation>
    <scope>NUCLEOTIDE SEQUENCE [LARGE SCALE GENOMIC DNA]</scope>
    <source>
        <strain evidence="1 2">93TX-2</strain>
    </source>
</reference>
<evidence type="ECO:0000313" key="2">
    <source>
        <dbReference type="Proteomes" id="UP000238274"/>
    </source>
</evidence>
<accession>A0A2S4UCW4</accession>
<evidence type="ECO:0000313" key="1">
    <source>
        <dbReference type="EMBL" id="POV95153.1"/>
    </source>
</evidence>
<sequence length="227" mass="24923">MQDLIFLNSAHFFENNCDVLAFKGTFASESGPHLRARPNASPLALYRLRADRQCLQDNESYPIGLNLSLPYHGGFEVAAGRSYRLQGTIGKLDDETTTVLEIEQDGDNQEIADTELVELGPVTITGIGAIERATLLYSIPLELPVWELIVAHEGMRNSSAAVKVRYLLGVDSLDFLVDSRIFLTGELDSLGNKSGMMIVNVSQLFTIIIGVELTSSQVTGGMYFETF</sequence>
<reference evidence="2" key="3">
    <citation type="journal article" date="2018" name="Mol. Plant Microbe Interact.">
        <title>Genome sequence resources for the wheat stripe rust pathogen (Puccinia striiformis f. sp. tritici) and the barley stripe rust pathogen (Puccinia striiformis f. sp. hordei).</title>
        <authorList>
            <person name="Xia C."/>
            <person name="Wang M."/>
            <person name="Yin C."/>
            <person name="Cornejo O.E."/>
            <person name="Hulbert S.H."/>
            <person name="Chen X."/>
        </authorList>
    </citation>
    <scope>NUCLEOTIDE SEQUENCE [LARGE SCALE GENOMIC DNA]</scope>
    <source>
        <strain evidence="2">93TX-2</strain>
    </source>
</reference>
<protein>
    <submittedName>
        <fullName evidence="1">Uncharacterized protein</fullName>
    </submittedName>
</protein>